<accession>A0A928Q3B4</accession>
<sequence>MSEIMNSEKLKDHTILPNKKMKTTMYVQKETYSKIDSLIQLSGGNQSRNDVIEKAIAFYFAYVTGQMSQDYLCGVFGGKMEGLIGTLATRFSKSSFRSAVELDMLTRMVASVLQISKSDYDKLRVKAIRDVKQTNGSIDILEAINEAEDS</sequence>
<dbReference type="EMBL" id="SVNY01000006">
    <property type="protein sequence ID" value="MBE6834254.1"/>
    <property type="molecule type" value="Genomic_DNA"/>
</dbReference>
<reference evidence="1" key="1">
    <citation type="submission" date="2019-04" db="EMBL/GenBank/DDBJ databases">
        <title>Evolution of Biomass-Degrading Anaerobic Consortia Revealed by Metagenomics.</title>
        <authorList>
            <person name="Peng X."/>
        </authorList>
    </citation>
    <scope>NUCLEOTIDE SEQUENCE</scope>
    <source>
        <strain evidence="1">SIG551</strain>
    </source>
</reference>
<comment type="caution">
    <text evidence="1">The sequence shown here is derived from an EMBL/GenBank/DDBJ whole genome shotgun (WGS) entry which is preliminary data.</text>
</comment>
<evidence type="ECO:0000313" key="1">
    <source>
        <dbReference type="EMBL" id="MBE6834254.1"/>
    </source>
</evidence>
<dbReference type="RefSeq" id="WP_326840766.1">
    <property type="nucleotide sequence ID" value="NZ_SVNY01000006.1"/>
</dbReference>
<dbReference type="Proteomes" id="UP000754750">
    <property type="component" value="Unassembled WGS sequence"/>
</dbReference>
<proteinExistence type="predicted"/>
<organism evidence="1 2">
    <name type="scientific">Faecalispora sporosphaeroides</name>
    <dbReference type="NCBI Taxonomy" id="1549"/>
    <lineage>
        <taxon>Bacteria</taxon>
        <taxon>Bacillati</taxon>
        <taxon>Bacillota</taxon>
        <taxon>Clostridia</taxon>
        <taxon>Eubacteriales</taxon>
        <taxon>Oscillospiraceae</taxon>
        <taxon>Faecalispora</taxon>
    </lineage>
</organism>
<protein>
    <submittedName>
        <fullName evidence="1">Uncharacterized protein</fullName>
    </submittedName>
</protein>
<gene>
    <name evidence="1" type="ORF">E7512_11880</name>
</gene>
<dbReference type="AlphaFoldDB" id="A0A928Q3B4"/>
<name>A0A928Q3B4_9FIRM</name>
<evidence type="ECO:0000313" key="2">
    <source>
        <dbReference type="Proteomes" id="UP000754750"/>
    </source>
</evidence>